<reference evidence="14" key="1">
    <citation type="journal article" date="2019" name="Int. J. Syst. Evol. Microbiol.">
        <title>The Global Catalogue of Microorganisms (GCM) 10K type strain sequencing project: providing services to taxonomists for standard genome sequencing and annotation.</title>
        <authorList>
            <consortium name="The Broad Institute Genomics Platform"/>
            <consortium name="The Broad Institute Genome Sequencing Center for Infectious Disease"/>
            <person name="Wu L."/>
            <person name="Ma J."/>
        </authorList>
    </citation>
    <scope>NUCLEOTIDE SEQUENCE [LARGE SCALE GENOMIC DNA]</scope>
    <source>
        <strain evidence="14">CGMCC 1.15399</strain>
    </source>
</reference>
<keyword evidence="8 11" id="KW-1133">Transmembrane helix</keyword>
<keyword evidence="6 11" id="KW-0812">Transmembrane</keyword>
<dbReference type="PANTHER" id="PTHR45436:SF5">
    <property type="entry name" value="SENSOR HISTIDINE KINASE TRCS"/>
    <property type="match status" value="1"/>
</dbReference>
<comment type="subcellular location">
    <subcellularLocation>
        <location evidence="2">Cell membrane</location>
    </subcellularLocation>
</comment>
<protein>
    <recommendedName>
        <fullName evidence="3">histidine kinase</fullName>
        <ecNumber evidence="3">2.7.13.3</ecNumber>
    </recommendedName>
</protein>
<name>A0ABW4G6S3_9ACTN</name>
<evidence type="ECO:0000256" key="8">
    <source>
        <dbReference type="ARBA" id="ARBA00022989"/>
    </source>
</evidence>
<evidence type="ECO:0000313" key="13">
    <source>
        <dbReference type="EMBL" id="MFD1538036.1"/>
    </source>
</evidence>
<evidence type="ECO:0000256" key="11">
    <source>
        <dbReference type="SAM" id="Phobius"/>
    </source>
</evidence>
<feature type="domain" description="Histidine kinase" evidence="12">
    <location>
        <begin position="201"/>
        <end position="406"/>
    </location>
</feature>
<evidence type="ECO:0000256" key="4">
    <source>
        <dbReference type="ARBA" id="ARBA00022553"/>
    </source>
</evidence>
<dbReference type="InterPro" id="IPR003594">
    <property type="entry name" value="HATPase_dom"/>
</dbReference>
<accession>A0ABW4G6S3</accession>
<evidence type="ECO:0000259" key="12">
    <source>
        <dbReference type="PROSITE" id="PS50109"/>
    </source>
</evidence>
<evidence type="ECO:0000256" key="6">
    <source>
        <dbReference type="ARBA" id="ARBA00022692"/>
    </source>
</evidence>
<dbReference type="Pfam" id="PF00512">
    <property type="entry name" value="HisKA"/>
    <property type="match status" value="1"/>
</dbReference>
<dbReference type="CDD" id="cd00082">
    <property type="entry name" value="HisKA"/>
    <property type="match status" value="1"/>
</dbReference>
<dbReference type="RefSeq" id="WP_308127086.1">
    <property type="nucleotide sequence ID" value="NZ_JAHKRM010000010.1"/>
</dbReference>
<evidence type="ECO:0000256" key="7">
    <source>
        <dbReference type="ARBA" id="ARBA00022777"/>
    </source>
</evidence>
<dbReference type="InterPro" id="IPR003661">
    <property type="entry name" value="HisK_dim/P_dom"/>
</dbReference>
<dbReference type="InterPro" id="IPR036097">
    <property type="entry name" value="HisK_dim/P_sf"/>
</dbReference>
<dbReference type="GO" id="GO:0016301">
    <property type="term" value="F:kinase activity"/>
    <property type="evidence" value="ECO:0007669"/>
    <property type="project" value="UniProtKB-KW"/>
</dbReference>
<gene>
    <name evidence="13" type="ORF">ACFSJ0_13370</name>
</gene>
<dbReference type="SMART" id="SM00387">
    <property type="entry name" value="HATPase_c"/>
    <property type="match status" value="1"/>
</dbReference>
<dbReference type="PROSITE" id="PS50109">
    <property type="entry name" value="HIS_KIN"/>
    <property type="match status" value="1"/>
</dbReference>
<dbReference type="InterPro" id="IPR005467">
    <property type="entry name" value="His_kinase_dom"/>
</dbReference>
<comment type="caution">
    <text evidence="13">The sequence shown here is derived from an EMBL/GenBank/DDBJ whole genome shotgun (WGS) entry which is preliminary data.</text>
</comment>
<dbReference type="EC" id="2.7.13.3" evidence="3"/>
<dbReference type="InterPro" id="IPR036890">
    <property type="entry name" value="HATPase_C_sf"/>
</dbReference>
<dbReference type="SUPFAM" id="SSF55874">
    <property type="entry name" value="ATPase domain of HSP90 chaperone/DNA topoisomerase II/histidine kinase"/>
    <property type="match status" value="1"/>
</dbReference>
<evidence type="ECO:0000256" key="2">
    <source>
        <dbReference type="ARBA" id="ARBA00004236"/>
    </source>
</evidence>
<keyword evidence="10 11" id="KW-0472">Membrane</keyword>
<comment type="catalytic activity">
    <reaction evidence="1">
        <text>ATP + protein L-histidine = ADP + protein N-phospho-L-histidine.</text>
        <dbReference type="EC" id="2.7.13.3"/>
    </reaction>
</comment>
<feature type="transmembrane region" description="Helical" evidence="11">
    <location>
        <begin position="12"/>
        <end position="36"/>
    </location>
</feature>
<dbReference type="InterPro" id="IPR050428">
    <property type="entry name" value="TCS_sensor_his_kinase"/>
</dbReference>
<keyword evidence="7 13" id="KW-0418">Kinase</keyword>
<keyword evidence="4" id="KW-0597">Phosphoprotein</keyword>
<dbReference type="Proteomes" id="UP001597097">
    <property type="component" value="Unassembled WGS sequence"/>
</dbReference>
<evidence type="ECO:0000313" key="14">
    <source>
        <dbReference type="Proteomes" id="UP001597097"/>
    </source>
</evidence>
<dbReference type="Pfam" id="PF02518">
    <property type="entry name" value="HATPase_c"/>
    <property type="match status" value="1"/>
</dbReference>
<organism evidence="13 14">
    <name type="scientific">Nonomuraea guangzhouensis</name>
    <dbReference type="NCBI Taxonomy" id="1291555"/>
    <lineage>
        <taxon>Bacteria</taxon>
        <taxon>Bacillati</taxon>
        <taxon>Actinomycetota</taxon>
        <taxon>Actinomycetes</taxon>
        <taxon>Streptosporangiales</taxon>
        <taxon>Streptosporangiaceae</taxon>
        <taxon>Nonomuraea</taxon>
    </lineage>
</organism>
<dbReference type="Gene3D" id="1.10.287.130">
    <property type="match status" value="1"/>
</dbReference>
<proteinExistence type="predicted"/>
<dbReference type="SMART" id="SM00388">
    <property type="entry name" value="HisKA"/>
    <property type="match status" value="1"/>
</dbReference>
<evidence type="ECO:0000256" key="9">
    <source>
        <dbReference type="ARBA" id="ARBA00023012"/>
    </source>
</evidence>
<evidence type="ECO:0000256" key="3">
    <source>
        <dbReference type="ARBA" id="ARBA00012438"/>
    </source>
</evidence>
<keyword evidence="14" id="KW-1185">Reference proteome</keyword>
<evidence type="ECO:0000256" key="10">
    <source>
        <dbReference type="ARBA" id="ARBA00023136"/>
    </source>
</evidence>
<dbReference type="InterPro" id="IPR004358">
    <property type="entry name" value="Sig_transdc_His_kin-like_C"/>
</dbReference>
<sequence>MVTRFGRSVRARLTLFASLAMALLCVVVSAFVLYAVRTTAVGYRTNEALTAALRVVHLVKRDELPARISSEVDGIQVVDAAGRVVSTTANLTGRPPMSRLTPARDNAGRTQVVCDLPVFPGRCEILVVLRVYERDGDWLVYAARAMVPRYVHPAVLGFLGGDSLALVALTWFGVSRAMARTRTPITRLEQAVERQRRFVADASHDLRSPITAMRVQIEEALLYPADADWRRTGAALLSGLDRLEAIVGDLLTLARLDAGALADREPVDLAELVGAETARPRSKPVITTLRPGVTVMGDRLQLARLLTNLLDNAERHAESQVVVAVRRHLGLAVLEVLDDGAGIAPDQREVVFQRFTRLAAARDRDGGGTGLGLAIAREIALAHAGTLTLEDSDRGARFVMRLPITEG</sequence>
<dbReference type="Gene3D" id="3.30.565.10">
    <property type="entry name" value="Histidine kinase-like ATPase, C-terminal domain"/>
    <property type="match status" value="1"/>
</dbReference>
<dbReference type="PANTHER" id="PTHR45436">
    <property type="entry name" value="SENSOR HISTIDINE KINASE YKOH"/>
    <property type="match status" value="1"/>
</dbReference>
<evidence type="ECO:0000256" key="5">
    <source>
        <dbReference type="ARBA" id="ARBA00022679"/>
    </source>
</evidence>
<evidence type="ECO:0000256" key="1">
    <source>
        <dbReference type="ARBA" id="ARBA00000085"/>
    </source>
</evidence>
<dbReference type="SUPFAM" id="SSF47384">
    <property type="entry name" value="Homodimeric domain of signal transducing histidine kinase"/>
    <property type="match status" value="1"/>
</dbReference>
<dbReference type="PRINTS" id="PR00344">
    <property type="entry name" value="BCTRLSENSOR"/>
</dbReference>
<dbReference type="EMBL" id="JBHUCM010000012">
    <property type="protein sequence ID" value="MFD1538036.1"/>
    <property type="molecule type" value="Genomic_DNA"/>
</dbReference>
<keyword evidence="9" id="KW-0902">Two-component regulatory system</keyword>
<keyword evidence="5" id="KW-0808">Transferase</keyword>